<feature type="domain" description="SAF" evidence="2">
    <location>
        <begin position="14"/>
        <end position="85"/>
    </location>
</feature>
<evidence type="ECO:0000313" key="3">
    <source>
        <dbReference type="EMBL" id="MFG6448628.1"/>
    </source>
</evidence>
<dbReference type="InterPro" id="IPR052172">
    <property type="entry name" value="UxaA_altronate/galactarate_dh"/>
</dbReference>
<dbReference type="RefSeq" id="WP_394461069.1">
    <property type="nucleotide sequence ID" value="NZ_JBIGHZ010000004.1"/>
</dbReference>
<reference evidence="3 4" key="1">
    <citation type="submission" date="2024-08" db="EMBL/GenBank/DDBJ databases">
        <authorList>
            <person name="Lu H."/>
        </authorList>
    </citation>
    <scope>NUCLEOTIDE SEQUENCE [LARGE SCALE GENOMIC DNA]</scope>
    <source>
        <strain evidence="3 4">BYS180W</strain>
    </source>
</reference>
<gene>
    <name evidence="3" type="ORF">ACG0Z6_10320</name>
</gene>
<proteinExistence type="predicted"/>
<sequence length="109" mass="11425">MSQGAALLQLAPQDNCAIALRNLSAGEVIEFAGQTLRLGSAVPLGHKVALEAMAPGTKVLRWGSPIGSTTHAIAPGEHIHLHNLRSDYLPTYTLDAGQRFVSDSSKAAP</sequence>
<dbReference type="InterPro" id="IPR044144">
    <property type="entry name" value="SAF_UxaA/GarD"/>
</dbReference>
<name>A0ABW7FWE8_9BURK</name>
<dbReference type="Gene3D" id="2.30.130.110">
    <property type="match status" value="1"/>
</dbReference>
<evidence type="ECO:0000256" key="1">
    <source>
        <dbReference type="ARBA" id="ARBA00023239"/>
    </source>
</evidence>
<dbReference type="SMART" id="SM00858">
    <property type="entry name" value="SAF"/>
    <property type="match status" value="1"/>
</dbReference>
<accession>A0ABW7FWE8</accession>
<keyword evidence="4" id="KW-1185">Reference proteome</keyword>
<protein>
    <submittedName>
        <fullName evidence="3">UxaA family hydrolase</fullName>
    </submittedName>
</protein>
<dbReference type="Proteomes" id="UP001606099">
    <property type="component" value="Unassembled WGS sequence"/>
</dbReference>
<keyword evidence="1" id="KW-0456">Lyase</keyword>
<dbReference type="CDD" id="cd11613">
    <property type="entry name" value="SAF_AH_GD"/>
    <property type="match status" value="1"/>
</dbReference>
<evidence type="ECO:0000313" key="4">
    <source>
        <dbReference type="Proteomes" id="UP001606099"/>
    </source>
</evidence>
<dbReference type="InterPro" id="IPR013974">
    <property type="entry name" value="SAF"/>
</dbReference>
<keyword evidence="3" id="KW-0378">Hydrolase</keyword>
<dbReference type="PANTHER" id="PTHR30536">
    <property type="entry name" value="ALTRONATE/GALACTARATE DEHYDRATASE"/>
    <property type="match status" value="1"/>
</dbReference>
<dbReference type="Pfam" id="PF08666">
    <property type="entry name" value="SAF"/>
    <property type="match status" value="1"/>
</dbReference>
<evidence type="ECO:0000259" key="2">
    <source>
        <dbReference type="SMART" id="SM00858"/>
    </source>
</evidence>
<comment type="caution">
    <text evidence="3">The sequence shown here is derived from an EMBL/GenBank/DDBJ whole genome shotgun (WGS) entry which is preliminary data.</text>
</comment>
<dbReference type="PANTHER" id="PTHR30536:SF5">
    <property type="entry name" value="ALTRONATE DEHYDRATASE"/>
    <property type="match status" value="1"/>
</dbReference>
<dbReference type="GO" id="GO:0016787">
    <property type="term" value="F:hydrolase activity"/>
    <property type="evidence" value="ECO:0007669"/>
    <property type="project" value="UniProtKB-KW"/>
</dbReference>
<organism evidence="3 4">
    <name type="scientific">Roseateles rivi</name>
    <dbReference type="NCBI Taxonomy" id="3299028"/>
    <lineage>
        <taxon>Bacteria</taxon>
        <taxon>Pseudomonadati</taxon>
        <taxon>Pseudomonadota</taxon>
        <taxon>Betaproteobacteria</taxon>
        <taxon>Burkholderiales</taxon>
        <taxon>Sphaerotilaceae</taxon>
        <taxon>Roseateles</taxon>
    </lineage>
</organism>
<dbReference type="EMBL" id="JBIGHZ010000004">
    <property type="protein sequence ID" value="MFG6448628.1"/>
    <property type="molecule type" value="Genomic_DNA"/>
</dbReference>